<organism evidence="2 3">
    <name type="scientific">Chitinophaga horti</name>
    <dbReference type="NCBI Taxonomy" id="2920382"/>
    <lineage>
        <taxon>Bacteria</taxon>
        <taxon>Pseudomonadati</taxon>
        <taxon>Bacteroidota</taxon>
        <taxon>Chitinophagia</taxon>
        <taxon>Chitinophagales</taxon>
        <taxon>Chitinophagaceae</taxon>
        <taxon>Chitinophaga</taxon>
    </lineage>
</organism>
<evidence type="ECO:0000259" key="1">
    <source>
        <dbReference type="Pfam" id="PF00578"/>
    </source>
</evidence>
<dbReference type="EMBL" id="CP107006">
    <property type="protein sequence ID" value="UYQ94622.1"/>
    <property type="molecule type" value="Genomic_DNA"/>
</dbReference>
<dbReference type="Proteomes" id="UP001162741">
    <property type="component" value="Chromosome"/>
</dbReference>
<dbReference type="InterPro" id="IPR000866">
    <property type="entry name" value="AhpC/TSA"/>
</dbReference>
<protein>
    <submittedName>
        <fullName evidence="2">Peroxiredoxin family protein</fullName>
    </submittedName>
</protein>
<keyword evidence="3" id="KW-1185">Reference proteome</keyword>
<dbReference type="InterPro" id="IPR036249">
    <property type="entry name" value="Thioredoxin-like_sf"/>
</dbReference>
<accession>A0ABY6J8I7</accession>
<dbReference type="Pfam" id="PF00578">
    <property type="entry name" value="AhpC-TSA"/>
    <property type="match status" value="1"/>
</dbReference>
<gene>
    <name evidence="2" type="ORF">MKQ68_05890</name>
</gene>
<reference evidence="2" key="1">
    <citation type="submission" date="2022-10" db="EMBL/GenBank/DDBJ databases">
        <title>Chitinophaga sp. nov., isolated from soil.</title>
        <authorList>
            <person name="Jeon C.O."/>
        </authorList>
    </citation>
    <scope>NUCLEOTIDE SEQUENCE</scope>
    <source>
        <strain evidence="2">R8</strain>
    </source>
</reference>
<evidence type="ECO:0000313" key="3">
    <source>
        <dbReference type="Proteomes" id="UP001162741"/>
    </source>
</evidence>
<evidence type="ECO:0000313" key="2">
    <source>
        <dbReference type="EMBL" id="UYQ94622.1"/>
    </source>
</evidence>
<dbReference type="RefSeq" id="WP_264282491.1">
    <property type="nucleotide sequence ID" value="NZ_CP107006.1"/>
</dbReference>
<dbReference type="Gene3D" id="3.40.30.10">
    <property type="entry name" value="Glutaredoxin"/>
    <property type="match status" value="1"/>
</dbReference>
<dbReference type="SUPFAM" id="SSF52833">
    <property type="entry name" value="Thioredoxin-like"/>
    <property type="match status" value="1"/>
</dbReference>
<sequence>MSTNNHKYGDYITYALPERFVKYYKNSAARLPVAVAGDKVPPLFFHEDEIIQNADLSGANAQGFVALVELLERPLVLSFFSIHWNDYGIQHLQHLQSLHAQVRQAGGTLLVLTSEDRKFIEPLIAQYGLTFDIIHDKDNAVAEKLGLYHEAAPIWDLVSGINEHVPVPGTYVVNPAKNIVYGGSDTYLQQSVNAEELLHALNYAANANRLVARIHN</sequence>
<feature type="domain" description="Alkyl hydroperoxide reductase subunit C/ Thiol specific antioxidant" evidence="1">
    <location>
        <begin position="63"/>
        <end position="181"/>
    </location>
</feature>
<proteinExistence type="predicted"/>
<name>A0ABY6J8I7_9BACT</name>